<dbReference type="EMBL" id="CADIKM010000019">
    <property type="protein sequence ID" value="CAB3794353.1"/>
    <property type="molecule type" value="Genomic_DNA"/>
</dbReference>
<dbReference type="CDD" id="cd19086">
    <property type="entry name" value="AKR_AKR11C1"/>
    <property type="match status" value="1"/>
</dbReference>
<gene>
    <name evidence="2" type="primary">iolS_1</name>
    <name evidence="2" type="ORF">LMG28138_03676</name>
</gene>
<dbReference type="AlphaFoldDB" id="A0A6S7BC16"/>
<organism evidence="2 3">
    <name type="scientific">Pararobbsia alpina</name>
    <dbReference type="NCBI Taxonomy" id="621374"/>
    <lineage>
        <taxon>Bacteria</taxon>
        <taxon>Pseudomonadati</taxon>
        <taxon>Pseudomonadota</taxon>
        <taxon>Betaproteobacteria</taxon>
        <taxon>Burkholderiales</taxon>
        <taxon>Burkholderiaceae</taxon>
        <taxon>Pararobbsia</taxon>
    </lineage>
</organism>
<dbReference type="SUPFAM" id="SSF51430">
    <property type="entry name" value="NAD(P)-linked oxidoreductase"/>
    <property type="match status" value="1"/>
</dbReference>
<dbReference type="Proteomes" id="UP000494115">
    <property type="component" value="Unassembled WGS sequence"/>
</dbReference>
<dbReference type="Gene3D" id="3.20.20.100">
    <property type="entry name" value="NADP-dependent oxidoreductase domain"/>
    <property type="match status" value="1"/>
</dbReference>
<dbReference type="PANTHER" id="PTHR43312">
    <property type="entry name" value="D-THREO-ALDOSE 1-DEHYDROGENASE"/>
    <property type="match status" value="1"/>
</dbReference>
<dbReference type="InterPro" id="IPR053135">
    <property type="entry name" value="AKR2_Oxidoreductase"/>
</dbReference>
<dbReference type="PRINTS" id="PR00069">
    <property type="entry name" value="ALDKETRDTASE"/>
</dbReference>
<proteinExistence type="predicted"/>
<dbReference type="GO" id="GO:0016491">
    <property type="term" value="F:oxidoreductase activity"/>
    <property type="evidence" value="ECO:0007669"/>
    <property type="project" value="UniProtKB-KW"/>
</dbReference>
<dbReference type="InterPro" id="IPR036812">
    <property type="entry name" value="NAD(P)_OxRdtase_dom_sf"/>
</dbReference>
<accession>A0A6S7BC16</accession>
<dbReference type="EC" id="1.1.1.-" evidence="2"/>
<reference evidence="2 3" key="1">
    <citation type="submission" date="2020-04" db="EMBL/GenBank/DDBJ databases">
        <authorList>
            <person name="De Canck E."/>
        </authorList>
    </citation>
    <scope>NUCLEOTIDE SEQUENCE [LARGE SCALE GENOMIC DNA]</scope>
    <source>
        <strain evidence="2 3">LMG 28138</strain>
    </source>
</reference>
<evidence type="ECO:0000313" key="2">
    <source>
        <dbReference type="EMBL" id="CAB3794353.1"/>
    </source>
</evidence>
<feature type="domain" description="NADP-dependent oxidoreductase" evidence="1">
    <location>
        <begin position="30"/>
        <end position="328"/>
    </location>
</feature>
<keyword evidence="2" id="KW-0560">Oxidoreductase</keyword>
<evidence type="ECO:0000259" key="1">
    <source>
        <dbReference type="Pfam" id="PF00248"/>
    </source>
</evidence>
<name>A0A6S7BC16_9BURK</name>
<dbReference type="InterPro" id="IPR020471">
    <property type="entry name" value="AKR"/>
</dbReference>
<evidence type="ECO:0000313" key="3">
    <source>
        <dbReference type="Proteomes" id="UP000494115"/>
    </source>
</evidence>
<dbReference type="InterPro" id="IPR023210">
    <property type="entry name" value="NADP_OxRdtase_dom"/>
</dbReference>
<sequence>MAWRLGGPRLLEEKTLQKRPFGKTGWQVSEIGFGAWAIGGSWGDVSDRDAESALNAALDQGMTFIDTADVYGDGRSERLIARVLKSRGRDGLVVATKAGRKVNPHVSAGYTPAVLERYIDDSLRNLEVDALDVVQLHCPPTEVYYRPEIFEALDKMVVKGKLKSYGVSVENVEQALKALEYPITSVQIIFNMFRLRPIERFFARALEQQVAIIARVPLASGLLTGKLSTQSTFAADDHRQFNRHGEAFDVGETFSGVPYDVGLQAVEELRAISGNVPLAQLALRWILMFDAVTVAIPGAKNAEQAAGNAKAASLPALTDKQMAAVRDTYERLIRPHVHQRW</sequence>
<dbReference type="PANTHER" id="PTHR43312:SF1">
    <property type="entry name" value="NADP-DEPENDENT OXIDOREDUCTASE DOMAIN-CONTAINING PROTEIN"/>
    <property type="match status" value="1"/>
</dbReference>
<keyword evidence="3" id="KW-1185">Reference proteome</keyword>
<protein>
    <submittedName>
        <fullName evidence="2">Aldo-keto reductase IolS</fullName>
        <ecNumber evidence="2">1.1.1.-</ecNumber>
    </submittedName>
</protein>
<dbReference type="Pfam" id="PF00248">
    <property type="entry name" value="Aldo_ket_red"/>
    <property type="match status" value="1"/>
</dbReference>